<dbReference type="EC" id="2.7.13.3" evidence="2"/>
<organism evidence="10 11">
    <name type="scientific">Marinilabilia salmonicolor</name>
    <dbReference type="NCBI Taxonomy" id="989"/>
    <lineage>
        <taxon>Bacteria</taxon>
        <taxon>Pseudomonadati</taxon>
        <taxon>Bacteroidota</taxon>
        <taxon>Bacteroidia</taxon>
        <taxon>Marinilabiliales</taxon>
        <taxon>Marinilabiliaceae</taxon>
        <taxon>Marinilabilia</taxon>
    </lineage>
</organism>
<dbReference type="SMART" id="SM00387">
    <property type="entry name" value="HATPase_c"/>
    <property type="match status" value="1"/>
</dbReference>
<protein>
    <recommendedName>
        <fullName evidence="2">histidine kinase</fullName>
        <ecNumber evidence="2">2.7.13.3</ecNumber>
    </recommendedName>
</protein>
<dbReference type="SMART" id="SM00086">
    <property type="entry name" value="PAC"/>
    <property type="match status" value="2"/>
</dbReference>
<dbReference type="PROSITE" id="PS50113">
    <property type="entry name" value="PAC"/>
    <property type="match status" value="2"/>
</dbReference>
<dbReference type="SUPFAM" id="SSF47384">
    <property type="entry name" value="Homodimeric domain of signal transducing histidine kinase"/>
    <property type="match status" value="1"/>
</dbReference>
<keyword evidence="11" id="KW-1185">Reference proteome</keyword>
<evidence type="ECO:0000256" key="2">
    <source>
        <dbReference type="ARBA" id="ARBA00012438"/>
    </source>
</evidence>
<dbReference type="InterPro" id="IPR013655">
    <property type="entry name" value="PAS_fold_3"/>
</dbReference>
<evidence type="ECO:0000256" key="3">
    <source>
        <dbReference type="ARBA" id="ARBA00022553"/>
    </source>
</evidence>
<gene>
    <name evidence="10" type="ORF">DFO77_13425</name>
</gene>
<reference evidence="10 11" key="1">
    <citation type="submission" date="2018-07" db="EMBL/GenBank/DDBJ databases">
        <title>Freshwater and sediment microbial communities from various areas in North America, analyzing microbe dynamics in response to fracking.</title>
        <authorList>
            <person name="Lamendella R."/>
        </authorList>
    </citation>
    <scope>NUCLEOTIDE SEQUENCE [LARGE SCALE GENOMIC DNA]</scope>
    <source>
        <strain evidence="10 11">160A</strain>
    </source>
</reference>
<evidence type="ECO:0000259" key="9">
    <source>
        <dbReference type="PROSITE" id="PS50113"/>
    </source>
</evidence>
<dbReference type="AlphaFoldDB" id="A0A368UQ16"/>
<dbReference type="SMART" id="SM00091">
    <property type="entry name" value="PAS"/>
    <property type="match status" value="1"/>
</dbReference>
<dbReference type="InterPro" id="IPR005467">
    <property type="entry name" value="His_kinase_dom"/>
</dbReference>
<dbReference type="PANTHER" id="PTHR43711:SF31">
    <property type="entry name" value="HISTIDINE KINASE"/>
    <property type="match status" value="1"/>
</dbReference>
<evidence type="ECO:0000259" key="8">
    <source>
        <dbReference type="PROSITE" id="PS50112"/>
    </source>
</evidence>
<evidence type="ECO:0000259" key="7">
    <source>
        <dbReference type="PROSITE" id="PS50109"/>
    </source>
</evidence>
<dbReference type="InterPro" id="IPR004358">
    <property type="entry name" value="Sig_transdc_His_kin-like_C"/>
</dbReference>
<evidence type="ECO:0000256" key="5">
    <source>
        <dbReference type="ARBA" id="ARBA00022777"/>
    </source>
</evidence>
<dbReference type="Pfam" id="PF00512">
    <property type="entry name" value="HisKA"/>
    <property type="match status" value="1"/>
</dbReference>
<dbReference type="NCBIfam" id="TIGR00229">
    <property type="entry name" value="sensory_box"/>
    <property type="match status" value="1"/>
</dbReference>
<comment type="caution">
    <text evidence="10">The sequence shown here is derived from an EMBL/GenBank/DDBJ whole genome shotgun (WGS) entry which is preliminary data.</text>
</comment>
<dbReference type="RefSeq" id="WP_114438024.1">
    <property type="nucleotide sequence ID" value="NZ_QPIZ01000034.1"/>
</dbReference>
<evidence type="ECO:0000313" key="10">
    <source>
        <dbReference type="EMBL" id="RCW28911.1"/>
    </source>
</evidence>
<sequence>MSIRDELNQAQHKIARLEKQLAGVQAREYDLLNIISKLDSHIYRIIKESGEYYPRFSEGGIARKYNFQTHQLGGKSLRSLLGDVAYFQLKPHYDEAFNGDPTEYRGFLHDNRYYSVKLVPSKENDAGEVIEVVGITQDITEIHKSEEEVQKVSDVLNRIIEHNPYSIQILDNEGYHIRSNKAFMDLFKTEPDKGWSILKDAQIRGGGLQEQLSKVFNGKVIQTPPIWYNAHLVDNRYPDNPRCIGSVMFPVFLSDCNLEYIVLMHEDITHRINAEESLMKNSERMRHMLSSNPAVIYTSEANSPFQWTFISENVTSLTGFQPSDFLQNDSFWTDHLHPDDQEKAIPLLEKCIEKGHCVTEYRFRCKNGNYIWMLDETRLIYDKEGQPVEMIGYWVDITNRKKADQDLLLAKEKAEESDRLKSAFLANMSHEIRTPMNGILGFADLLKDPHLTGEEKEEYVGIIRKSGHRLMGIINDLINISKIESGQMELKPEPVNINQQMTYLYKFFLVEAKGKNLQFEKYCPMDDSEVFVTTDKEKLYAILTNMIKNSIKFTHQGGIKFGYQKKGQFFEFFVCDTGIGISKENQQAVLERFIQVDSGYSSGYEGAGLGLSISKAYIDMLGGKIRIESELSKGSTFFFTIPAR</sequence>
<dbReference type="Gene3D" id="3.30.450.20">
    <property type="entry name" value="PAS domain"/>
    <property type="match status" value="3"/>
</dbReference>
<feature type="domain" description="Histidine kinase" evidence="7">
    <location>
        <begin position="427"/>
        <end position="644"/>
    </location>
</feature>
<evidence type="ECO:0000313" key="11">
    <source>
        <dbReference type="Proteomes" id="UP000252733"/>
    </source>
</evidence>
<dbReference type="PROSITE" id="PS50109">
    <property type="entry name" value="HIS_KIN"/>
    <property type="match status" value="1"/>
</dbReference>
<keyword evidence="4" id="KW-0808">Transferase</keyword>
<dbReference type="EMBL" id="QPIZ01000034">
    <property type="protein sequence ID" value="RCW28911.1"/>
    <property type="molecule type" value="Genomic_DNA"/>
</dbReference>
<dbReference type="InterPro" id="IPR035965">
    <property type="entry name" value="PAS-like_dom_sf"/>
</dbReference>
<dbReference type="SUPFAM" id="SSF55874">
    <property type="entry name" value="ATPase domain of HSP90 chaperone/DNA topoisomerase II/histidine kinase"/>
    <property type="match status" value="1"/>
</dbReference>
<dbReference type="Proteomes" id="UP000252733">
    <property type="component" value="Unassembled WGS sequence"/>
</dbReference>
<name>A0A368UQ16_9BACT</name>
<dbReference type="SMART" id="SM00388">
    <property type="entry name" value="HisKA"/>
    <property type="match status" value="1"/>
</dbReference>
<feature type="domain" description="PAC" evidence="9">
    <location>
        <begin position="100"/>
        <end position="151"/>
    </location>
</feature>
<evidence type="ECO:0000256" key="4">
    <source>
        <dbReference type="ARBA" id="ARBA00022679"/>
    </source>
</evidence>
<dbReference type="InterPro" id="IPR000014">
    <property type="entry name" value="PAS"/>
</dbReference>
<keyword evidence="5" id="KW-0418">Kinase</keyword>
<dbReference type="Gene3D" id="1.10.287.130">
    <property type="match status" value="1"/>
</dbReference>
<evidence type="ECO:0000256" key="1">
    <source>
        <dbReference type="ARBA" id="ARBA00000085"/>
    </source>
</evidence>
<accession>A0A368UQ16</accession>
<dbReference type="InterPro" id="IPR000700">
    <property type="entry name" value="PAS-assoc_C"/>
</dbReference>
<dbReference type="PANTHER" id="PTHR43711">
    <property type="entry name" value="TWO-COMPONENT HISTIDINE KINASE"/>
    <property type="match status" value="1"/>
</dbReference>
<dbReference type="GO" id="GO:0000155">
    <property type="term" value="F:phosphorelay sensor kinase activity"/>
    <property type="evidence" value="ECO:0007669"/>
    <property type="project" value="InterPro"/>
</dbReference>
<keyword evidence="6" id="KW-0902">Two-component regulatory system</keyword>
<dbReference type="InterPro" id="IPR036890">
    <property type="entry name" value="HATPase_C_sf"/>
</dbReference>
<dbReference type="CDD" id="cd00130">
    <property type="entry name" value="PAS"/>
    <property type="match status" value="1"/>
</dbReference>
<dbReference type="CDD" id="cd00082">
    <property type="entry name" value="HisKA"/>
    <property type="match status" value="1"/>
</dbReference>
<dbReference type="InterPro" id="IPR001610">
    <property type="entry name" value="PAC"/>
</dbReference>
<feature type="domain" description="PAC" evidence="9">
    <location>
        <begin position="357"/>
        <end position="409"/>
    </location>
</feature>
<dbReference type="PROSITE" id="PS50112">
    <property type="entry name" value="PAS"/>
    <property type="match status" value="1"/>
</dbReference>
<dbReference type="Pfam" id="PF02518">
    <property type="entry name" value="HATPase_c"/>
    <property type="match status" value="1"/>
</dbReference>
<keyword evidence="3" id="KW-0597">Phosphoprotein</keyword>
<comment type="catalytic activity">
    <reaction evidence="1">
        <text>ATP + protein L-histidine = ADP + protein N-phospho-L-histidine.</text>
        <dbReference type="EC" id="2.7.13.3"/>
    </reaction>
</comment>
<dbReference type="PRINTS" id="PR00344">
    <property type="entry name" value="BCTRLSENSOR"/>
</dbReference>
<dbReference type="InterPro" id="IPR003661">
    <property type="entry name" value="HisK_dim/P_dom"/>
</dbReference>
<proteinExistence type="predicted"/>
<feature type="domain" description="PAS" evidence="8">
    <location>
        <begin position="281"/>
        <end position="355"/>
    </location>
</feature>
<dbReference type="Pfam" id="PF08447">
    <property type="entry name" value="PAS_3"/>
    <property type="match status" value="1"/>
</dbReference>
<dbReference type="SUPFAM" id="SSF55785">
    <property type="entry name" value="PYP-like sensor domain (PAS domain)"/>
    <property type="match status" value="3"/>
</dbReference>
<dbReference type="InterPro" id="IPR036097">
    <property type="entry name" value="HisK_dim/P_sf"/>
</dbReference>
<dbReference type="Gene3D" id="3.30.565.10">
    <property type="entry name" value="Histidine kinase-like ATPase, C-terminal domain"/>
    <property type="match status" value="1"/>
</dbReference>
<dbReference type="InterPro" id="IPR003594">
    <property type="entry name" value="HATPase_dom"/>
</dbReference>
<dbReference type="InterPro" id="IPR050736">
    <property type="entry name" value="Sensor_HK_Regulatory"/>
</dbReference>
<evidence type="ECO:0000256" key="6">
    <source>
        <dbReference type="ARBA" id="ARBA00023012"/>
    </source>
</evidence>